<keyword evidence="4" id="KW-1185">Reference proteome</keyword>
<evidence type="ECO:0000313" key="3">
    <source>
        <dbReference type="EMBL" id="OCT45670.1"/>
    </source>
</evidence>
<feature type="compositionally biased region" description="Basic and acidic residues" evidence="1">
    <location>
        <begin position="407"/>
        <end position="416"/>
    </location>
</feature>
<dbReference type="Proteomes" id="UP000094526">
    <property type="component" value="Unassembled WGS sequence"/>
</dbReference>
<proteinExistence type="predicted"/>
<gene>
    <name evidence="3" type="ORF">CLCR_01393</name>
</gene>
<dbReference type="VEuPathDB" id="FungiDB:CLCR_01393"/>
<dbReference type="eggNOG" id="ENOG502QXVT">
    <property type="taxonomic scope" value="Eukaryota"/>
</dbReference>
<dbReference type="InterPro" id="IPR013087">
    <property type="entry name" value="Znf_C2H2_type"/>
</dbReference>
<dbReference type="SMART" id="SM00355">
    <property type="entry name" value="ZnF_C2H2"/>
    <property type="match status" value="5"/>
</dbReference>
<feature type="region of interest" description="Disordered" evidence="1">
    <location>
        <begin position="533"/>
        <end position="571"/>
    </location>
</feature>
<dbReference type="OrthoDB" id="2687452at2759"/>
<evidence type="ECO:0000256" key="1">
    <source>
        <dbReference type="SAM" id="MobiDB-lite"/>
    </source>
</evidence>
<protein>
    <recommendedName>
        <fullName evidence="2">C2H2-type domain-containing protein</fullName>
    </recommendedName>
</protein>
<comment type="caution">
    <text evidence="3">The sequence shown here is derived from an EMBL/GenBank/DDBJ whole genome shotgun (WGS) entry which is preliminary data.</text>
</comment>
<feature type="compositionally biased region" description="Low complexity" evidence="1">
    <location>
        <begin position="692"/>
        <end position="720"/>
    </location>
</feature>
<feature type="domain" description="C2H2-type" evidence="2">
    <location>
        <begin position="136"/>
        <end position="163"/>
    </location>
</feature>
<dbReference type="PANTHER" id="PTHR38166:SF1">
    <property type="entry name" value="C2H2-TYPE DOMAIN-CONTAINING PROTEIN"/>
    <property type="match status" value="1"/>
</dbReference>
<dbReference type="VEuPathDB" id="FungiDB:G647_03569"/>
<sequence>MALDYLAALRDSYAPHSADHGDFHPDLRHLAPLNIEHLSLGQYNVKVASHDSQPFLEEKVALGRHPSTSRGESSPFSFSWLTSSAHVDRPASTHSPAMSPKSSYPSQAGKCPLPDCGKVFKDMKAHMLTHQAERPEKCPVISCDYHQKGFARKYDMNRHTLTHFLGAMDCGFCPGSGTTSAKTFNRVDVFKRHLTSVHGVDPTPPNSRRRSLPHTSRKLSSYCRDATGICSICRIRFANPQEFYTHLDNCVLRAVQEQQSDDNGTLGVGKNAMLLAAPAWDNAVQESLSAHRVDAGALPIGSPSRAAKKGLTRFTGGVPLVGKERKRRKHYPASWGLSTEKMSMKKRVLCVYDGDRRLHKDDMSMHKDIEVRVKLFQEDGLFTELDLEILGKTEAIEIGAAEDHARWREDRPHERPSIGSPVAPETVNDSKQMCRILPSGVLDLGSGLIKDKDISRDIPAKSDMSTVGTLNTGLVTDGERKEHLRQRCLLQKHETPSAVCLPFSAKACPLNPHLASTAQDTEEVTEPQETGVALSAGNGHHGDQDISPKCSPESVEQPTARVTEDNAGEQKSITDVVVEGVQSFSSSIQPSCPEDRSPRGSDSVSTVQAGAVTPSTPDSDTSRQSGLEADEASESEGELSFMATPGPGDVQLESETPPNSQRWAIQSTVAEQLARSYTTLLLRTRGGQGHNTGSPGSSCMESSSTSGSKSSQTMPSSPISSRKRSHTNDEKDDDHNERPRKQRNPRREYVAADDGKLLACPFSKFDPARYSELNTTELQYRGCSSCYLTTIPRLKQHLYRVHSRPLHYCSCCFQSFDTAVALDQHARARSCTVSPSPFEEKMTTDQMSEIKRRTPREERTKSWFTIFRILFPWSDLPRSPFVGDYSEECIQHFLEYFEREAPRVLAATIDSELDNSVLHLGLGQRRMLDDILETSLSHVVVSMTHAARVRQSPSRDQRPHNASIARSPELLPASLSGDTTMDDDSSSADTPLQARHVTTQMTLSQSHLSRDEGSTQSWLMVNRATEQHFDVPPPNVPVSDSCMDDLIAKLPDSSALLECADSTVIDHGLAAEEWQRLLNSATPLELELWQDGAFNLEENDPAIALTGYQPTMTWIG</sequence>
<accession>A0A1C1CAT6</accession>
<feature type="compositionally biased region" description="Polar residues" evidence="1">
    <location>
        <begin position="92"/>
        <end position="106"/>
    </location>
</feature>
<feature type="domain" description="C2H2-type" evidence="2">
    <location>
        <begin position="807"/>
        <end position="827"/>
    </location>
</feature>
<feature type="region of interest" description="Disordered" evidence="1">
    <location>
        <begin position="89"/>
        <end position="108"/>
    </location>
</feature>
<reference evidence="4" key="1">
    <citation type="submission" date="2015-07" db="EMBL/GenBank/DDBJ databases">
        <authorList>
            <person name="Teixeira M.M."/>
            <person name="Souza R.C."/>
            <person name="Almeida L.G."/>
            <person name="Vicente V.A."/>
            <person name="de Hoog S."/>
            <person name="Bocca A.L."/>
            <person name="de Almeida S.R."/>
            <person name="Vasconcelos A.T."/>
            <person name="Felipe M.S."/>
        </authorList>
    </citation>
    <scope>NUCLEOTIDE SEQUENCE [LARGE SCALE GENOMIC DNA]</scope>
    <source>
        <strain evidence="4">KSF</strain>
    </source>
</reference>
<name>A0A1C1CAT6_9EURO</name>
<feature type="compositionally biased region" description="Polar residues" evidence="1">
    <location>
        <begin position="600"/>
        <end position="625"/>
    </location>
</feature>
<feature type="region of interest" description="Disordered" evidence="1">
    <location>
        <begin position="584"/>
        <end position="660"/>
    </location>
</feature>
<dbReference type="PANTHER" id="PTHR38166">
    <property type="entry name" value="C2H2-TYPE DOMAIN-CONTAINING PROTEIN-RELATED"/>
    <property type="match status" value="1"/>
</dbReference>
<feature type="domain" description="C2H2-type" evidence="2">
    <location>
        <begin position="228"/>
        <end position="248"/>
    </location>
</feature>
<feature type="region of interest" description="Disordered" evidence="1">
    <location>
        <begin position="945"/>
        <end position="991"/>
    </location>
</feature>
<organism evidence="3 4">
    <name type="scientific">Cladophialophora carrionii</name>
    <dbReference type="NCBI Taxonomy" id="86049"/>
    <lineage>
        <taxon>Eukaryota</taxon>
        <taxon>Fungi</taxon>
        <taxon>Dikarya</taxon>
        <taxon>Ascomycota</taxon>
        <taxon>Pezizomycotina</taxon>
        <taxon>Eurotiomycetes</taxon>
        <taxon>Chaetothyriomycetidae</taxon>
        <taxon>Chaetothyriales</taxon>
        <taxon>Herpotrichiellaceae</taxon>
        <taxon>Cladophialophora</taxon>
    </lineage>
</organism>
<dbReference type="Gene3D" id="3.30.160.60">
    <property type="entry name" value="Classic Zinc Finger"/>
    <property type="match status" value="1"/>
</dbReference>
<dbReference type="AlphaFoldDB" id="A0A1C1CAT6"/>
<feature type="compositionally biased region" description="Basic and acidic residues" evidence="1">
    <location>
        <begin position="726"/>
        <end position="750"/>
    </location>
</feature>
<evidence type="ECO:0000313" key="4">
    <source>
        <dbReference type="Proteomes" id="UP000094526"/>
    </source>
</evidence>
<feature type="region of interest" description="Disordered" evidence="1">
    <location>
        <begin position="682"/>
        <end position="750"/>
    </location>
</feature>
<feature type="compositionally biased region" description="Acidic residues" evidence="1">
    <location>
        <begin position="628"/>
        <end position="637"/>
    </location>
</feature>
<feature type="region of interest" description="Disordered" evidence="1">
    <location>
        <begin position="407"/>
        <end position="427"/>
    </location>
</feature>
<dbReference type="STRING" id="86049.A0A1C1CAT6"/>
<feature type="domain" description="C2H2-type" evidence="2">
    <location>
        <begin position="168"/>
        <end position="198"/>
    </location>
</feature>
<dbReference type="EMBL" id="LGRB01000019">
    <property type="protein sequence ID" value="OCT45670.1"/>
    <property type="molecule type" value="Genomic_DNA"/>
</dbReference>
<evidence type="ECO:0000259" key="2">
    <source>
        <dbReference type="SMART" id="SM00355"/>
    </source>
</evidence>
<feature type="domain" description="C2H2-type" evidence="2">
    <location>
        <begin position="109"/>
        <end position="130"/>
    </location>
</feature>